<accession>A0A1L0GH56</accession>
<dbReference type="InterPro" id="IPR001810">
    <property type="entry name" value="F-box_dom"/>
</dbReference>
<dbReference type="SUPFAM" id="SSF81383">
    <property type="entry name" value="F-box domain"/>
    <property type="match status" value="1"/>
</dbReference>
<evidence type="ECO:0000313" key="2">
    <source>
        <dbReference type="EMBL" id="SGZ55597.1"/>
    </source>
</evidence>
<dbReference type="PROSITE" id="PS50181">
    <property type="entry name" value="FBOX"/>
    <property type="match status" value="1"/>
</dbReference>
<dbReference type="SUPFAM" id="SSF52047">
    <property type="entry name" value="RNI-like"/>
    <property type="match status" value="1"/>
</dbReference>
<evidence type="ECO:0000313" key="3">
    <source>
        <dbReference type="Proteomes" id="UP000182259"/>
    </source>
</evidence>
<dbReference type="Proteomes" id="UP000182259">
    <property type="component" value="Chromosome IV"/>
</dbReference>
<organism evidence="2 3">
    <name type="scientific">Sungouiella intermedia</name>
    <dbReference type="NCBI Taxonomy" id="45354"/>
    <lineage>
        <taxon>Eukaryota</taxon>
        <taxon>Fungi</taxon>
        <taxon>Dikarya</taxon>
        <taxon>Ascomycota</taxon>
        <taxon>Saccharomycotina</taxon>
        <taxon>Pichiomycetes</taxon>
        <taxon>Metschnikowiaceae</taxon>
        <taxon>Sungouiella</taxon>
    </lineage>
</organism>
<feature type="domain" description="F-box" evidence="1">
    <location>
        <begin position="46"/>
        <end position="91"/>
    </location>
</feature>
<protein>
    <submittedName>
        <fullName evidence="2">CIC11C00000004064</fullName>
    </submittedName>
</protein>
<reference evidence="2 3" key="1">
    <citation type="submission" date="2016-10" db="EMBL/GenBank/DDBJ databases">
        <authorList>
            <person name="de Groot N.N."/>
        </authorList>
    </citation>
    <scope>NUCLEOTIDE SEQUENCE [LARGE SCALE GENOMIC DNA]</scope>
    <source>
        <strain evidence="2 3">PYCC 4715</strain>
    </source>
</reference>
<gene>
    <name evidence="2" type="ORF">SAMEA4029009_CIC11G00000004064</name>
</gene>
<evidence type="ECO:0000259" key="1">
    <source>
        <dbReference type="PROSITE" id="PS50181"/>
    </source>
</evidence>
<dbReference type="AlphaFoldDB" id="A0A1L0GH56"/>
<dbReference type="Gene3D" id="3.80.10.10">
    <property type="entry name" value="Ribonuclease Inhibitor"/>
    <property type="match status" value="1"/>
</dbReference>
<dbReference type="InterPro" id="IPR032675">
    <property type="entry name" value="LRR_dom_sf"/>
</dbReference>
<name>A0A1L0GH56_9ASCO</name>
<sequence length="576" mass="65490">MVNLQDYHLLLNAPIGYAKNPIQAKYEVPRTVLEPDYIVSPPPTGSKTIDLLPPEILDKVTGLLSQIDTLSLACTCKALEQPCLDRLYSRVVVDSKYTQFNKEHSRSYTYINQLYSLKKFFQSKRKQTIKTLYVLSLPDLLWLGDPQMKGLQCEFFQSLTNLHELVWLANFFDTEYLVHLPSHDLLTRLELNVSRCHLDDRRYSFWFPNLEILSIRPFASKETLTSFIRGLLAPEKSAAAGRSLQSLKLAQFADDPAVLLPPARYLSNPQEYLEATTHTRQDRTKFGGGIPEVILGKGGLSVLNVLTALSLDNILVCEEDAHRIAKGVILPQLRQLEMKNVSEVGESEAPKVGFLGILGPKMPGLQHLRLDFREASPDTVGPFLKCVKNLKSLDLVVRMNDVKKTYVDVDNMYVDYGETIGRLQQLEHLCVEVRVEMELLDKTQPTPVLMLEAFTQLTSLRTLRLNGNEGAHAVETFLDLLRALPQLTMLDVFGKWAGGPPNLGLGMVHPNVFDSWFKVQHVALLYWRVQSLLKYIRIRECVFEVRDGVANPRNHLDRWFDSQIRPGWGDEFTATW</sequence>
<dbReference type="EMBL" id="LT635767">
    <property type="protein sequence ID" value="SGZ55597.1"/>
    <property type="molecule type" value="Genomic_DNA"/>
</dbReference>
<proteinExistence type="predicted"/>
<dbReference type="InterPro" id="IPR036047">
    <property type="entry name" value="F-box-like_dom_sf"/>
</dbReference>